<gene>
    <name evidence="5" type="ORF">SAMN04487926_15325</name>
</gene>
<dbReference type="InterPro" id="IPR016035">
    <property type="entry name" value="Acyl_Trfase/lysoPLipase"/>
</dbReference>
<feature type="transmembrane region" description="Helical" evidence="3">
    <location>
        <begin position="817"/>
        <end position="839"/>
    </location>
</feature>
<dbReference type="EMBL" id="FNDI01000053">
    <property type="protein sequence ID" value="SDJ47305.1"/>
    <property type="molecule type" value="Genomic_DNA"/>
</dbReference>
<dbReference type="Proteomes" id="UP000198900">
    <property type="component" value="Unassembled WGS sequence"/>
</dbReference>
<feature type="transmembrane region" description="Helical" evidence="3">
    <location>
        <begin position="339"/>
        <end position="357"/>
    </location>
</feature>
<reference evidence="5" key="1">
    <citation type="submission" date="2016-10" db="EMBL/GenBank/DDBJ databases">
        <authorList>
            <person name="Varghese N."/>
            <person name="Submissions S."/>
        </authorList>
    </citation>
    <scope>NUCLEOTIDE SEQUENCE [LARGE SCALE GENOMIC DNA]</scope>
    <source>
        <strain evidence="5">YR281</strain>
    </source>
</reference>
<keyword evidence="3" id="KW-0812">Transmembrane</keyword>
<evidence type="ECO:0000313" key="5">
    <source>
        <dbReference type="EMBL" id="SDJ47305.1"/>
    </source>
</evidence>
<evidence type="ECO:0000256" key="1">
    <source>
        <dbReference type="ARBA" id="ARBA00022531"/>
    </source>
</evidence>
<dbReference type="GO" id="GO:0009523">
    <property type="term" value="C:photosystem II"/>
    <property type="evidence" value="ECO:0007669"/>
    <property type="project" value="UniProtKB-KW"/>
</dbReference>
<feature type="transmembrane region" description="Helical" evidence="3">
    <location>
        <begin position="419"/>
        <end position="439"/>
    </location>
</feature>
<evidence type="ECO:0000259" key="4">
    <source>
        <dbReference type="Pfam" id="PF14870"/>
    </source>
</evidence>
<keyword evidence="1" id="KW-0602">Photosynthesis</keyword>
<dbReference type="RefSeq" id="WP_167306661.1">
    <property type="nucleotide sequence ID" value="NZ_FNDI01000053.1"/>
</dbReference>
<protein>
    <recommendedName>
        <fullName evidence="4">Photosynthesis system II assembly factor Ycf48/Hcf136-like domain-containing protein</fullName>
    </recommendedName>
</protein>
<dbReference type="InterPro" id="IPR015943">
    <property type="entry name" value="WD40/YVTN_repeat-like_dom_sf"/>
</dbReference>
<dbReference type="SUPFAM" id="SSF110296">
    <property type="entry name" value="Oligoxyloglucan reducing end-specific cellobiohydrolase"/>
    <property type="match status" value="1"/>
</dbReference>
<comment type="caution">
    <text evidence="5">The sequence shown here is derived from an EMBL/GenBank/DDBJ whole genome shotgun (WGS) entry which is preliminary data.</text>
</comment>
<feature type="transmembrane region" description="Helical" evidence="3">
    <location>
        <begin position="593"/>
        <end position="614"/>
    </location>
</feature>
<dbReference type="InterPro" id="IPR028203">
    <property type="entry name" value="PSII_CF48-like_dom"/>
</dbReference>
<feature type="transmembrane region" description="Helical" evidence="3">
    <location>
        <begin position="552"/>
        <end position="573"/>
    </location>
</feature>
<keyword evidence="6" id="KW-1185">Reference proteome</keyword>
<name>A0A7Z7BKR8_9BURK</name>
<keyword evidence="2" id="KW-0604">Photosystem II</keyword>
<dbReference type="SUPFAM" id="SSF52151">
    <property type="entry name" value="FabD/lysophospholipase-like"/>
    <property type="match status" value="1"/>
</dbReference>
<feature type="transmembrane region" description="Helical" evidence="3">
    <location>
        <begin position="845"/>
        <end position="866"/>
    </location>
</feature>
<organism evidence="5 6">
    <name type="scientific">Paraburkholderia steynii</name>
    <dbReference type="NCBI Taxonomy" id="1245441"/>
    <lineage>
        <taxon>Bacteria</taxon>
        <taxon>Pseudomonadati</taxon>
        <taxon>Pseudomonadota</taxon>
        <taxon>Betaproteobacteria</taxon>
        <taxon>Burkholderiales</taxon>
        <taxon>Burkholderiaceae</taxon>
        <taxon>Paraburkholderia</taxon>
    </lineage>
</organism>
<dbReference type="Gene3D" id="3.40.1090.10">
    <property type="entry name" value="Cytosolic phospholipase A2 catalytic domain"/>
    <property type="match status" value="1"/>
</dbReference>
<dbReference type="PANTHER" id="PTHR47199:SF2">
    <property type="entry name" value="PHOTOSYSTEM II STABILITY_ASSEMBLY FACTOR HCF136, CHLOROPLASTIC"/>
    <property type="match status" value="1"/>
</dbReference>
<feature type="domain" description="Photosynthesis system II assembly factor Ycf48/Hcf136-like" evidence="4">
    <location>
        <begin position="200"/>
        <end position="302"/>
    </location>
</feature>
<feature type="transmembrane region" description="Helical" evidence="3">
    <location>
        <begin position="463"/>
        <end position="481"/>
    </location>
</feature>
<accession>A0A7Z7BKR8</accession>
<dbReference type="GO" id="GO:0015979">
    <property type="term" value="P:photosynthesis"/>
    <property type="evidence" value="ECO:0007669"/>
    <property type="project" value="UniProtKB-KW"/>
</dbReference>
<proteinExistence type="predicted"/>
<dbReference type="PANTHER" id="PTHR47199">
    <property type="entry name" value="PHOTOSYSTEM II STABILITY/ASSEMBLY FACTOR HCF136, CHLOROPLASTIC"/>
    <property type="match status" value="1"/>
</dbReference>
<keyword evidence="3" id="KW-0472">Membrane</keyword>
<feature type="transmembrane region" description="Helical" evidence="3">
    <location>
        <begin position="621"/>
        <end position="639"/>
    </location>
</feature>
<evidence type="ECO:0000256" key="2">
    <source>
        <dbReference type="ARBA" id="ARBA00023276"/>
    </source>
</evidence>
<evidence type="ECO:0000313" key="6">
    <source>
        <dbReference type="Proteomes" id="UP000198900"/>
    </source>
</evidence>
<dbReference type="Gene3D" id="2.130.10.10">
    <property type="entry name" value="YVTN repeat-like/Quinoprotein amine dehydrogenase"/>
    <property type="match status" value="1"/>
</dbReference>
<feature type="transmembrane region" description="Helical" evidence="3">
    <location>
        <begin position="21"/>
        <end position="39"/>
    </location>
</feature>
<feature type="transmembrane region" description="Helical" evidence="3">
    <location>
        <begin position="732"/>
        <end position="759"/>
    </location>
</feature>
<feature type="transmembrane region" description="Helical" evidence="3">
    <location>
        <begin position="688"/>
        <end position="711"/>
    </location>
</feature>
<keyword evidence="3" id="KW-1133">Transmembrane helix</keyword>
<dbReference type="Pfam" id="PF14870">
    <property type="entry name" value="PSII_BNR"/>
    <property type="match status" value="1"/>
</dbReference>
<evidence type="ECO:0000256" key="3">
    <source>
        <dbReference type="SAM" id="Phobius"/>
    </source>
</evidence>
<sequence length="1284" mass="140026">MTTSRRLNNCSVNWRTNLSRSFLLAFGLVSVYTIVVLLMTTQTPANIALIETFPGSANNPVRSPLAEEIRTGKCGSFSVVDQPYDRAYVAADDLHAWIFSRDKIYAIQKVGGNCEQHVFSLDTKELELVRQAQFLSDSHRGWLVGDGGLIATTYDGGRSWIRQLQTEVHDLHSLYFLKDGMRGWAAGGGIITSTSDGGATWQVQARRTEELLMAIEFLEDGLHGWAAGSEGTILATTDGGRNWEERDSTVAKSMLRWIHFSPDGLHGWAGGDRGVIVATSDGGRKWKSESFSDKFAWDAAFIAPKRKEIWVMGSSVATSHGDGKDWTLVYQRPNLAETFRSAGALGLFGTAFLFLLAQLNKQTGTAIATTGKNTPLLDEEQTDKVPTKRESRNRLRLVRNRFRNYSRCAWPTLTAWARIFFESALISLLSLVVLSLTLLGTQEGREVLLGVSGATMVAPTDEALPLLTLLFIFFGFGIGLAHSSHVLLMTGAQVCEARIYRIISLLRVRAKPAIVTENHRTNRVPTTTPTVNQSKALYSASVSAARLATPQIVGTIAVAVSIFNLLCAATVASPAHDIIRDVPVYHGLSDSQFHGVGVRAFLAILSPIVITWLYGRKASGYIKKTVLFFVCIGLASFFLDDGSLPVGNAVNRSFHGSFLGFLLSHWFNVNAESQLTIGNSLIRIDFSFGVGIVCCITLLSLVFAAFCEATLKRFGNKAVFYGAIRLRSCKNLVAYWIICVVTFTCAAPTVALTFGPLFVARIISNLPYSSFGVPSNPDDQEVLGILRRNVLDALSLIIVATSILWVLNHLSVSIQQFLGPGIIFILVLLAMVWLCTGIHVLIKIFFYGAAVPVYTVAAAILLFAYWSDEHVGREMLNDSATVPQLRTGATLPPAEKQDVILNAHGGGIRAAYFTAAFLAKMDDVTCGGFGQRIKVFSGVSGGSLGIGVYLTLRQALISSGGWQSCTPMGAYVDARGPLETMVQNALLQDYLSSTLTTLLTRDIFRVTALSLRGQSLLDSWQKSVKESMLKGAATVNASGVMSPGFELPLHQLTGGITPGPIVLFNSSDSKSGTRVVFSSRSIKTNIPSDGTIWVDSDNTIQVGQAILHSSRFPIISPAGEFRDMKLVDGGYIDNSGAETLAQVVPRDSGGLWLDIDGNPKNLYETTTSSIFSGVEALLAAHEGQSSSSVRRMCDSHKYIRRLSVSIDEDRLVAEINILNEGMLNRTKRNAVYNDQHIFYAPAMGWYLSRLSEEALQILLIVAVIDALRLDKTVRDRTAVEEICY</sequence>